<evidence type="ECO:0000313" key="10">
    <source>
        <dbReference type="Proteomes" id="UP001431209"/>
    </source>
</evidence>
<dbReference type="GO" id="GO:0016197">
    <property type="term" value="P:endosomal transport"/>
    <property type="evidence" value="ECO:0007669"/>
    <property type="project" value="TreeGrafter"/>
</dbReference>
<organism evidence="9 10">
    <name type="scientific">Acrasis kona</name>
    <dbReference type="NCBI Taxonomy" id="1008807"/>
    <lineage>
        <taxon>Eukaryota</taxon>
        <taxon>Discoba</taxon>
        <taxon>Heterolobosea</taxon>
        <taxon>Tetramitia</taxon>
        <taxon>Eutetramitia</taxon>
        <taxon>Acrasidae</taxon>
        <taxon>Acrasis</taxon>
    </lineage>
</organism>
<name>A0AAW2ZM96_9EUKA</name>
<dbReference type="InterPro" id="IPR041569">
    <property type="entry name" value="AAA_lid_3"/>
</dbReference>
<dbReference type="FunFam" id="3.40.50.300:FF:000043">
    <property type="entry name" value="Vacuolar protein sorting-associated protein 4"/>
    <property type="match status" value="1"/>
</dbReference>
<sequence>ELESEWYCTSDDESPKHKKSKKSHNIRQEFEEETVMTQTTTTKTSIKRNSKRQDLLEEVYTSPSPSTPPQEEFNSSQEASTTEDNHHQNDELTDWIKGCIVTNNTNVSWKHVAGLDGAIQALHEAVILPIKYPHFFNDDRRPWRAILLYGPPGTGKTHLAKALATESKSTFFSVSSSDLLSKWMGESEKMVRGLFSMAEKKKPSIIFIDEVDSLVTARSENESETARRIKTEFLVRMQGLCEMDGVVVLAATNVPWELDPAMRRRFERRIYVPLPDKNARFKILSLSIKHTKNSLTHQDLMEIADETNDYSGSDLSCMVRNALMEPIRRLQNATHFKKCKSTGKYVPCEESDFEGSACNLFQLDGELVLSPHVTKQDFMNSLARWRPSVNRADFVKHEEFTKEFGQD</sequence>
<dbReference type="InterPro" id="IPR003593">
    <property type="entry name" value="AAA+_ATPase"/>
</dbReference>
<dbReference type="InterPro" id="IPR050304">
    <property type="entry name" value="MT-severing_AAA_ATPase"/>
</dbReference>
<keyword evidence="10" id="KW-1185">Reference proteome</keyword>
<evidence type="ECO:0000256" key="6">
    <source>
        <dbReference type="ARBA" id="ARBA00023136"/>
    </source>
</evidence>
<dbReference type="GO" id="GO:0005524">
    <property type="term" value="F:ATP binding"/>
    <property type="evidence" value="ECO:0007669"/>
    <property type="project" value="UniProtKB-KW"/>
</dbReference>
<dbReference type="InterPro" id="IPR027417">
    <property type="entry name" value="P-loop_NTPase"/>
</dbReference>
<dbReference type="Gene3D" id="1.10.8.60">
    <property type="match status" value="1"/>
</dbReference>
<accession>A0AAW2ZM96</accession>
<dbReference type="FunFam" id="1.10.8.60:FF:000015">
    <property type="entry name" value="vacuolar protein sorting-associated protein 4A"/>
    <property type="match status" value="1"/>
</dbReference>
<dbReference type="SUPFAM" id="SSF52540">
    <property type="entry name" value="P-loop containing nucleoside triphosphate hydrolases"/>
    <property type="match status" value="1"/>
</dbReference>
<keyword evidence="5" id="KW-0067">ATP-binding</keyword>
<evidence type="ECO:0000313" key="9">
    <source>
        <dbReference type="EMBL" id="KAL0490983.1"/>
    </source>
</evidence>
<dbReference type="Pfam" id="PF09336">
    <property type="entry name" value="Vps4_C"/>
    <property type="match status" value="1"/>
</dbReference>
<gene>
    <name evidence="9" type="ORF">AKO1_002633</name>
</gene>
<dbReference type="PANTHER" id="PTHR23074">
    <property type="entry name" value="AAA DOMAIN-CONTAINING"/>
    <property type="match status" value="1"/>
</dbReference>
<dbReference type="Gene3D" id="3.40.50.300">
    <property type="entry name" value="P-loop containing nucleotide triphosphate hydrolases"/>
    <property type="match status" value="1"/>
</dbReference>
<feature type="non-terminal residue" evidence="9">
    <location>
        <position position="1"/>
    </location>
</feature>
<evidence type="ECO:0000256" key="2">
    <source>
        <dbReference type="ARBA" id="ARBA00006914"/>
    </source>
</evidence>
<evidence type="ECO:0000259" key="8">
    <source>
        <dbReference type="SMART" id="SM00382"/>
    </source>
</evidence>
<evidence type="ECO:0000256" key="1">
    <source>
        <dbReference type="ARBA" id="ARBA00004481"/>
    </source>
</evidence>
<keyword evidence="6" id="KW-0472">Membrane</keyword>
<dbReference type="InterPro" id="IPR015415">
    <property type="entry name" value="Spast_Vps4_C"/>
</dbReference>
<proteinExistence type="inferred from homology"/>
<dbReference type="Proteomes" id="UP001431209">
    <property type="component" value="Unassembled WGS sequence"/>
</dbReference>
<feature type="region of interest" description="Disordered" evidence="7">
    <location>
        <begin position="1"/>
        <end position="87"/>
    </location>
</feature>
<comment type="caution">
    <text evidence="9">The sequence shown here is derived from an EMBL/GenBank/DDBJ whole genome shotgun (WGS) entry which is preliminary data.</text>
</comment>
<feature type="compositionally biased region" description="Basic residues" evidence="7">
    <location>
        <begin position="16"/>
        <end position="25"/>
    </location>
</feature>
<dbReference type="Pfam" id="PF00004">
    <property type="entry name" value="AAA"/>
    <property type="match status" value="1"/>
</dbReference>
<dbReference type="SMART" id="SM00382">
    <property type="entry name" value="AAA"/>
    <property type="match status" value="1"/>
</dbReference>
<keyword evidence="4" id="KW-0967">Endosome</keyword>
<feature type="domain" description="AAA+ ATPase" evidence="8">
    <location>
        <begin position="142"/>
        <end position="276"/>
    </location>
</feature>
<reference evidence="9 10" key="1">
    <citation type="submission" date="2024-03" db="EMBL/GenBank/DDBJ databases">
        <title>The Acrasis kona genome and developmental transcriptomes reveal deep origins of eukaryotic multicellular pathways.</title>
        <authorList>
            <person name="Sheikh S."/>
            <person name="Fu C.-J."/>
            <person name="Brown M.W."/>
            <person name="Baldauf S.L."/>
        </authorList>
    </citation>
    <scope>NUCLEOTIDE SEQUENCE [LARGE SCALE GENOMIC DNA]</scope>
    <source>
        <strain evidence="9 10">ATCC MYA-3509</strain>
    </source>
</reference>
<keyword evidence="3" id="KW-0547">Nucleotide-binding</keyword>
<comment type="subcellular location">
    <subcellularLocation>
        <location evidence="1">Endosome membrane</location>
        <topology evidence="1">Peripheral membrane protein</topology>
    </subcellularLocation>
</comment>
<evidence type="ECO:0000256" key="5">
    <source>
        <dbReference type="ARBA" id="ARBA00022840"/>
    </source>
</evidence>
<dbReference type="Pfam" id="PF17862">
    <property type="entry name" value="AAA_lid_3"/>
    <property type="match status" value="1"/>
</dbReference>
<feature type="compositionally biased region" description="Polar residues" evidence="7">
    <location>
        <begin position="72"/>
        <end position="82"/>
    </location>
</feature>
<evidence type="ECO:0000256" key="4">
    <source>
        <dbReference type="ARBA" id="ARBA00022753"/>
    </source>
</evidence>
<evidence type="ECO:0000256" key="3">
    <source>
        <dbReference type="ARBA" id="ARBA00022741"/>
    </source>
</evidence>
<dbReference type="PANTHER" id="PTHR23074:SF83">
    <property type="entry name" value="VACUOLAR PROTEIN SORTING-ASSOCIATED PROTEIN 4A"/>
    <property type="match status" value="1"/>
</dbReference>
<dbReference type="EMBL" id="JAOPGA020001739">
    <property type="protein sequence ID" value="KAL0490983.1"/>
    <property type="molecule type" value="Genomic_DNA"/>
</dbReference>
<dbReference type="GO" id="GO:0007033">
    <property type="term" value="P:vacuole organization"/>
    <property type="evidence" value="ECO:0007669"/>
    <property type="project" value="TreeGrafter"/>
</dbReference>
<comment type="similarity">
    <text evidence="2">Belongs to the AAA ATPase family.</text>
</comment>
<protein>
    <submittedName>
        <fullName evidence="9">Vacuolar protein-sorting protein VPS4</fullName>
    </submittedName>
</protein>
<dbReference type="AlphaFoldDB" id="A0AAW2ZM96"/>
<dbReference type="InterPro" id="IPR003959">
    <property type="entry name" value="ATPase_AAA_core"/>
</dbReference>
<evidence type="ECO:0000256" key="7">
    <source>
        <dbReference type="SAM" id="MobiDB-lite"/>
    </source>
</evidence>
<feature type="compositionally biased region" description="Low complexity" evidence="7">
    <location>
        <begin position="35"/>
        <end position="44"/>
    </location>
</feature>
<dbReference type="GO" id="GO:0010008">
    <property type="term" value="C:endosome membrane"/>
    <property type="evidence" value="ECO:0007669"/>
    <property type="project" value="UniProtKB-SubCell"/>
</dbReference>
<dbReference type="GO" id="GO:0016887">
    <property type="term" value="F:ATP hydrolysis activity"/>
    <property type="evidence" value="ECO:0007669"/>
    <property type="project" value="InterPro"/>
</dbReference>